<evidence type="ECO:0000313" key="4">
    <source>
        <dbReference type="Proteomes" id="UP001596447"/>
    </source>
</evidence>
<dbReference type="InterPro" id="IPR007404">
    <property type="entry name" value="YdjM-like"/>
</dbReference>
<accession>A0ABD5Z140</accession>
<feature type="transmembrane region" description="Helical" evidence="1">
    <location>
        <begin position="153"/>
        <end position="172"/>
    </location>
</feature>
<dbReference type="Pfam" id="PF04307">
    <property type="entry name" value="YdjM"/>
    <property type="match status" value="1"/>
</dbReference>
<sequence length="190" mass="20508">MWPWEHLAVGYVAVSILFRWHGRRVGALDAVAVGVGAAFPDLVDKPLAWAFDVLPSGTSVAHSVFVAVPLAVAVWFVAARRDRRSVGAAFAVSYLLHLPSDALYGPLTDGGFSIRAFLWPFVVGSGEGSGGFAGTVAHYFLAYLQFLGTPEAVEYLVFELFLLGTATVLWVADGAPPLDAVQRFVRRRTE</sequence>
<evidence type="ECO:0000313" key="3">
    <source>
        <dbReference type="EMBL" id="MFC7198889.1"/>
    </source>
</evidence>
<feature type="transmembrane region" description="Helical" evidence="1">
    <location>
        <begin position="86"/>
        <end position="105"/>
    </location>
</feature>
<keyword evidence="4" id="KW-1185">Reference proteome</keyword>
<comment type="caution">
    <text evidence="3">The sequence shown here is derived from an EMBL/GenBank/DDBJ whole genome shotgun (WGS) entry which is preliminary data.</text>
</comment>
<name>A0ABD5Z140_9EURY</name>
<dbReference type="Proteomes" id="UP001596447">
    <property type="component" value="Unassembled WGS sequence"/>
</dbReference>
<dbReference type="RefSeq" id="WP_279528844.1">
    <property type="nucleotide sequence ID" value="NZ_CP122312.1"/>
</dbReference>
<reference evidence="3" key="3">
    <citation type="submission" date="2024-09" db="EMBL/GenBank/DDBJ databases">
        <authorList>
            <person name="Sun Q."/>
        </authorList>
    </citation>
    <scope>NUCLEOTIDE SEQUENCE</scope>
    <source>
        <strain evidence="3">NBRC 114356</strain>
    </source>
</reference>
<feature type="transmembrane region" description="Helical" evidence="1">
    <location>
        <begin position="117"/>
        <end position="141"/>
    </location>
</feature>
<keyword evidence="3" id="KW-0378">Hydrolase</keyword>
<gene>
    <name evidence="2" type="ORF">ACFQJ9_00705</name>
    <name evidence="3" type="ORF">ACFQJ9_05545</name>
</gene>
<keyword evidence="1" id="KW-0472">Membrane</keyword>
<keyword evidence="1" id="KW-0812">Transmembrane</keyword>
<dbReference type="EMBL" id="JBHTAR010000002">
    <property type="protein sequence ID" value="MFC7198031.1"/>
    <property type="molecule type" value="Genomic_DNA"/>
</dbReference>
<dbReference type="AlphaFoldDB" id="A0ABD5Z140"/>
<organism evidence="3 4">
    <name type="scientific">Halospeciosus flavus</name>
    <dbReference type="NCBI Taxonomy" id="3032283"/>
    <lineage>
        <taxon>Archaea</taxon>
        <taxon>Methanobacteriati</taxon>
        <taxon>Methanobacteriota</taxon>
        <taxon>Stenosarchaea group</taxon>
        <taxon>Halobacteria</taxon>
        <taxon>Halobacteriales</taxon>
        <taxon>Halobacteriaceae</taxon>
        <taxon>Halospeciosus</taxon>
    </lineage>
</organism>
<dbReference type="GO" id="GO:0016787">
    <property type="term" value="F:hydrolase activity"/>
    <property type="evidence" value="ECO:0007669"/>
    <property type="project" value="UniProtKB-KW"/>
</dbReference>
<evidence type="ECO:0000313" key="2">
    <source>
        <dbReference type="EMBL" id="MFC7198031.1"/>
    </source>
</evidence>
<feature type="transmembrane region" description="Helical" evidence="1">
    <location>
        <begin position="60"/>
        <end position="79"/>
    </location>
</feature>
<keyword evidence="1" id="KW-1133">Transmembrane helix</keyword>
<proteinExistence type="predicted"/>
<reference evidence="3" key="1">
    <citation type="journal article" date="2014" name="Int. J. Syst. Evol. Microbiol.">
        <title>Complete genome sequence of Corynebacterium casei LMG S-19264T (=DSM 44701T), isolated from a smear-ripened cheese.</title>
        <authorList>
            <consortium name="US DOE Joint Genome Institute (JGI-PGF)"/>
            <person name="Walter F."/>
            <person name="Albersmeier A."/>
            <person name="Kalinowski J."/>
            <person name="Ruckert C."/>
        </authorList>
    </citation>
    <scope>NUCLEOTIDE SEQUENCE [LARGE SCALE GENOMIC DNA]</scope>
    <source>
        <strain evidence="3">NBRC 114356</strain>
    </source>
</reference>
<protein>
    <submittedName>
        <fullName evidence="3">Metal-dependent hydrolase</fullName>
    </submittedName>
</protein>
<evidence type="ECO:0000256" key="1">
    <source>
        <dbReference type="SAM" id="Phobius"/>
    </source>
</evidence>
<reference evidence="4" key="2">
    <citation type="journal article" date="2019" name="Int. J. Syst. Evol. Microbiol.">
        <title>The Global Catalogue of Microorganisms (GCM) 10K type strain sequencing project: providing services to taxonomists for standard genome sequencing and annotation.</title>
        <authorList>
            <consortium name="The Broad Institute Genomics Platform"/>
            <consortium name="The Broad Institute Genome Sequencing Center for Infectious Disease"/>
            <person name="Wu L."/>
            <person name="Ma J."/>
        </authorList>
    </citation>
    <scope>NUCLEOTIDE SEQUENCE [LARGE SCALE GENOMIC DNA]</scope>
    <source>
        <strain evidence="4">XZGYJ-43</strain>
    </source>
</reference>
<dbReference type="EMBL" id="JBHTAR010000011">
    <property type="protein sequence ID" value="MFC7198889.1"/>
    <property type="molecule type" value="Genomic_DNA"/>
</dbReference>